<gene>
    <name evidence="2" type="ORF">FDA94_16915</name>
</gene>
<evidence type="ECO:0000256" key="1">
    <source>
        <dbReference type="SAM" id="SignalP"/>
    </source>
</evidence>
<evidence type="ECO:0000313" key="3">
    <source>
        <dbReference type="Proteomes" id="UP000308705"/>
    </source>
</evidence>
<feature type="signal peptide" evidence="1">
    <location>
        <begin position="1"/>
        <end position="22"/>
    </location>
</feature>
<dbReference type="AlphaFoldDB" id="A0A4U3MFJ3"/>
<comment type="caution">
    <text evidence="2">The sequence shown here is derived from an EMBL/GenBank/DDBJ whole genome shotgun (WGS) entry which is preliminary data.</text>
</comment>
<name>A0A4U3MFJ3_9ACTN</name>
<dbReference type="RefSeq" id="WP_137248027.1">
    <property type="nucleotide sequence ID" value="NZ_SZQA01000015.1"/>
</dbReference>
<dbReference type="OrthoDB" id="4548672at2"/>
<reference evidence="2 3" key="1">
    <citation type="submission" date="2019-04" db="EMBL/GenBank/DDBJ databases">
        <title>Herbidospora sp. NEAU-GS14.nov., a novel actinomycete isolated from soil.</title>
        <authorList>
            <person name="Han L."/>
        </authorList>
    </citation>
    <scope>NUCLEOTIDE SEQUENCE [LARGE SCALE GENOMIC DNA]</scope>
    <source>
        <strain evidence="2 3">NEAU-GS14</strain>
    </source>
</reference>
<protein>
    <submittedName>
        <fullName evidence="2">Uncharacterized protein</fullName>
    </submittedName>
</protein>
<dbReference type="Proteomes" id="UP000308705">
    <property type="component" value="Unassembled WGS sequence"/>
</dbReference>
<proteinExistence type="predicted"/>
<feature type="chain" id="PRO_5021028062" evidence="1">
    <location>
        <begin position="23"/>
        <end position="199"/>
    </location>
</feature>
<accession>A0A4U3MFJ3</accession>
<keyword evidence="1" id="KW-0732">Signal</keyword>
<keyword evidence="3" id="KW-1185">Reference proteome</keyword>
<sequence>MILRTLTAAALVLGATAAPASAAPQLCREGFVFRAARPADKVCVTPATRARTLADNALKATRWADETHACVEGYVWREAFHEDDVCVIPSVRAQARSDNAAADSRRMLAKLWITTEGHVVKLNGSHYNVGQVKLYVRRSEGDLVWSGVIAAAEFPGYPGGSWGKKTGLPHCSGAPNAYARAQDVASGRWSAKAPLRVGC</sequence>
<organism evidence="2 3">
    <name type="scientific">Herbidospora galbida</name>
    <dbReference type="NCBI Taxonomy" id="2575442"/>
    <lineage>
        <taxon>Bacteria</taxon>
        <taxon>Bacillati</taxon>
        <taxon>Actinomycetota</taxon>
        <taxon>Actinomycetes</taxon>
        <taxon>Streptosporangiales</taxon>
        <taxon>Streptosporangiaceae</taxon>
        <taxon>Herbidospora</taxon>
    </lineage>
</organism>
<dbReference type="EMBL" id="SZQA01000015">
    <property type="protein sequence ID" value="TKK87510.1"/>
    <property type="molecule type" value="Genomic_DNA"/>
</dbReference>
<evidence type="ECO:0000313" key="2">
    <source>
        <dbReference type="EMBL" id="TKK87510.1"/>
    </source>
</evidence>